<dbReference type="Pfam" id="PF25209">
    <property type="entry name" value="Phage_capsid_4"/>
    <property type="match status" value="1"/>
</dbReference>
<proteinExistence type="predicted"/>
<dbReference type="RefSeq" id="WP_253064689.1">
    <property type="nucleotide sequence ID" value="NZ_JAMXWM010000031.1"/>
</dbReference>
<reference evidence="2" key="1">
    <citation type="journal article" date="2019" name="Int. J. Syst. Evol. Microbiol.">
        <title>The Global Catalogue of Microorganisms (GCM) 10K type strain sequencing project: providing services to taxonomists for standard genome sequencing and annotation.</title>
        <authorList>
            <consortium name="The Broad Institute Genomics Platform"/>
            <consortium name="The Broad Institute Genome Sequencing Center for Infectious Disease"/>
            <person name="Wu L."/>
            <person name="Ma J."/>
        </authorList>
    </citation>
    <scope>NUCLEOTIDE SEQUENCE [LARGE SCALE GENOMIC DNA]</scope>
    <source>
        <strain evidence="2">TISTR 2466</strain>
    </source>
</reference>
<dbReference type="Proteomes" id="UP001597399">
    <property type="component" value="Unassembled WGS sequence"/>
</dbReference>
<sequence length="289" mass="31597">MSLNNFIPTIWSARLLQALQKALVYGQPNIINRDYEGEISAAGDKVNINTVGDPTIGDYTKNTNITDPETLDDDTRQLEITEAKFFNFQVDDIDKTQQTPKVMDQAMANAAQGLKNLADQFIASHYTDAASTIGTDAAPETPTVQTAYEYLVDLSTALDEKNVPEVGRFVVIPPWFEGLLLKDDRFVKTGDMNSALRLLNGQIGQAAGFNVLKSNNAPHVVAAEGVLDNFKIIAGHNIAWSYAEQINSVEAYRPEKRFADAVKGLHLYGAKTVRPEALAVLSAARPVTP</sequence>
<evidence type="ECO:0000313" key="1">
    <source>
        <dbReference type="EMBL" id="MFD2694995.1"/>
    </source>
</evidence>
<dbReference type="EMBL" id="JBHUMQ010000034">
    <property type="protein sequence ID" value="MFD2694995.1"/>
    <property type="molecule type" value="Genomic_DNA"/>
</dbReference>
<accession>A0ABW5S6C0</accession>
<protein>
    <submittedName>
        <fullName evidence="1">Phage capsid protein</fullName>
    </submittedName>
</protein>
<comment type="caution">
    <text evidence="1">The sequence shown here is derived from an EMBL/GenBank/DDBJ whole genome shotgun (WGS) entry which is preliminary data.</text>
</comment>
<evidence type="ECO:0000313" key="2">
    <source>
        <dbReference type="Proteomes" id="UP001597399"/>
    </source>
</evidence>
<organism evidence="1 2">
    <name type="scientific">Sporolactobacillus shoreicorticis</name>
    <dbReference type="NCBI Taxonomy" id="1923877"/>
    <lineage>
        <taxon>Bacteria</taxon>
        <taxon>Bacillati</taxon>
        <taxon>Bacillota</taxon>
        <taxon>Bacilli</taxon>
        <taxon>Bacillales</taxon>
        <taxon>Sporolactobacillaceae</taxon>
        <taxon>Sporolactobacillus</taxon>
    </lineage>
</organism>
<gene>
    <name evidence="1" type="ORF">ACFSUE_15370</name>
</gene>
<keyword evidence="2" id="KW-1185">Reference proteome</keyword>
<name>A0ABW5S6C0_9BACL</name>